<protein>
    <recommendedName>
        <fullName evidence="9">Epoxyqueuosine reductase</fullName>
        <ecNumber evidence="9">1.17.99.6</ecNumber>
    </recommendedName>
    <alternativeName>
        <fullName evidence="9">Queuosine biosynthesis protein QueG</fullName>
    </alternativeName>
</protein>
<keyword evidence="9" id="KW-0846">Cobalamin</keyword>
<comment type="catalytic activity">
    <reaction evidence="9">
        <text>epoxyqueuosine(34) in tRNA + AH2 = queuosine(34) in tRNA + A + H2O</text>
        <dbReference type="Rhea" id="RHEA:32159"/>
        <dbReference type="Rhea" id="RHEA-COMP:18571"/>
        <dbReference type="Rhea" id="RHEA-COMP:18582"/>
        <dbReference type="ChEBI" id="CHEBI:13193"/>
        <dbReference type="ChEBI" id="CHEBI:15377"/>
        <dbReference type="ChEBI" id="CHEBI:17499"/>
        <dbReference type="ChEBI" id="CHEBI:194431"/>
        <dbReference type="ChEBI" id="CHEBI:194443"/>
        <dbReference type="EC" id="1.17.99.6"/>
    </reaction>
</comment>
<comment type="caution">
    <text evidence="9">Lacks conserved residue(s) required for the propagation of feature annotation.</text>
</comment>
<evidence type="ECO:0000313" key="11">
    <source>
        <dbReference type="EMBL" id="KWS03512.1"/>
    </source>
</evidence>
<feature type="binding site" evidence="9">
    <location>
        <position position="205"/>
    </location>
    <ligand>
        <name>cob(II)alamin</name>
        <dbReference type="ChEBI" id="CHEBI:16304"/>
    </ligand>
</feature>
<dbReference type="PROSITE" id="PS51379">
    <property type="entry name" value="4FE4S_FER_2"/>
    <property type="match status" value="1"/>
</dbReference>
<dbReference type="EC" id="1.17.99.6" evidence="9"/>
<dbReference type="PROSITE" id="PS00198">
    <property type="entry name" value="4FE4S_FER_1"/>
    <property type="match status" value="1"/>
</dbReference>
<evidence type="ECO:0000256" key="8">
    <source>
        <dbReference type="ARBA" id="ARBA00023014"/>
    </source>
</evidence>
<dbReference type="GO" id="GO:0031419">
    <property type="term" value="F:cobalamin binding"/>
    <property type="evidence" value="ECO:0007669"/>
    <property type="project" value="UniProtKB-KW"/>
</dbReference>
<keyword evidence="3 9" id="KW-0819">tRNA processing</keyword>
<dbReference type="SUPFAM" id="SSF54862">
    <property type="entry name" value="4Fe-4S ferredoxins"/>
    <property type="match status" value="1"/>
</dbReference>
<feature type="binding site" evidence="9">
    <location>
        <begin position="277"/>
        <end position="278"/>
    </location>
    <ligand>
        <name>cob(II)alamin</name>
        <dbReference type="ChEBI" id="CHEBI:16304"/>
    </ligand>
</feature>
<dbReference type="InterPro" id="IPR004453">
    <property type="entry name" value="QueG"/>
</dbReference>
<feature type="binding site" evidence="9">
    <location>
        <position position="230"/>
    </location>
    <ligand>
        <name>[4Fe-4S] cluster</name>
        <dbReference type="ChEBI" id="CHEBI:49883"/>
        <label>1</label>
    </ligand>
</feature>
<dbReference type="HAMAP" id="MF_00916">
    <property type="entry name" value="QueG"/>
    <property type="match status" value="1"/>
</dbReference>
<feature type="binding site" evidence="9">
    <location>
        <position position="224"/>
    </location>
    <ligand>
        <name>[4Fe-4S] cluster</name>
        <dbReference type="ChEBI" id="CHEBI:49883"/>
        <label>1</label>
    </ligand>
</feature>
<feature type="active site" description="Proton donor" evidence="9">
    <location>
        <position position="170"/>
    </location>
</feature>
<evidence type="ECO:0000256" key="5">
    <source>
        <dbReference type="ARBA" id="ARBA00022785"/>
    </source>
</evidence>
<dbReference type="GO" id="GO:0008616">
    <property type="term" value="P:tRNA queuosine(34) biosynthetic process"/>
    <property type="evidence" value="ECO:0007669"/>
    <property type="project" value="UniProtKB-UniRule"/>
</dbReference>
<gene>
    <name evidence="9" type="primary">queG</name>
    <name evidence="11" type="ORF">AZ78_1059</name>
</gene>
<proteinExistence type="inferred from homology"/>
<keyword evidence="1 9" id="KW-0004">4Fe-4S</keyword>
<comment type="subcellular location">
    <subcellularLocation>
        <location evidence="9">Cytoplasm</location>
    </subcellularLocation>
</comment>
<feature type="binding site" evidence="9">
    <location>
        <position position="194"/>
    </location>
    <ligand>
        <name>cob(II)alamin</name>
        <dbReference type="ChEBI" id="CHEBI:16304"/>
    </ligand>
</feature>
<keyword evidence="2 9" id="KW-0963">Cytoplasm</keyword>
<accession>A0A108U6L7</accession>
<keyword evidence="6 9" id="KW-0560">Oxidoreductase</keyword>
<dbReference type="UniPathway" id="UPA00392"/>
<evidence type="ECO:0000256" key="4">
    <source>
        <dbReference type="ARBA" id="ARBA00022723"/>
    </source>
</evidence>
<comment type="cofactor">
    <cofactor evidence="9">
        <name>cob(II)alamin</name>
        <dbReference type="ChEBI" id="CHEBI:16304"/>
    </cofactor>
</comment>
<keyword evidence="4 9" id="KW-0479">Metal-binding</keyword>
<comment type="similarity">
    <text evidence="9">Belongs to the QueG family.</text>
</comment>
<feature type="binding site" evidence="9">
    <location>
        <position position="284"/>
    </location>
    <ligand>
        <name>[4Fe-4S] cluster</name>
        <dbReference type="ChEBI" id="CHEBI:49883"/>
        <label>1</label>
    </ligand>
</feature>
<feature type="binding site" evidence="9">
    <location>
        <position position="92"/>
    </location>
    <ligand>
        <name>cob(II)alamin</name>
        <dbReference type="ChEBI" id="CHEBI:16304"/>
    </ligand>
</feature>
<sequence length="383" mass="42646">MEVSAVADMGRFYTCRIVSPPTARPTPPDPPPAAPDYVALAARIRAIAREFGFQRCGISGIELAQDEAHLLDWLAQGLHGSMDWMARHGELRARPNDLLPGTVRVISVGLDYGRRDDEDAWITLADGERAYVARYALGRDYHKLMRQRLQRLAERLAEVVGPFGHRVFVDSAPVLERALARNAGLGWIGKHTCLIDKDGGSWFFLGEIYVDLPLPVDTPATAHCGTCTRCIDICPTQAIIAPHRLDARRCIAYLTIEHEGAIPIELRPAIGNRIFGCDDCQLVCPWNKFAQRTDEPDFRARNDLDRASLSQLFAWDEAEFLQRTEGSAIRRSGHERWLRNIAVALGNAPATPEVIAALRTRSEHASEVVREHVAWALARHDAA</sequence>
<evidence type="ECO:0000256" key="2">
    <source>
        <dbReference type="ARBA" id="ARBA00022490"/>
    </source>
</evidence>
<dbReference type="EMBL" id="JAJA02000001">
    <property type="protein sequence ID" value="KWS03512.1"/>
    <property type="molecule type" value="Genomic_DNA"/>
</dbReference>
<keyword evidence="9" id="KW-0170">Cobalt</keyword>
<keyword evidence="5 9" id="KW-0671">Queuosine biosynthesis</keyword>
<feature type="binding site" evidence="9">
    <location>
        <position position="250"/>
    </location>
    <ligand>
        <name>[4Fe-4S] cluster</name>
        <dbReference type="ChEBI" id="CHEBI:49883"/>
        <label>2</label>
    </ligand>
</feature>
<feature type="binding site" evidence="9">
    <location>
        <position position="280"/>
    </location>
    <ligand>
        <name>[4Fe-4S] cluster</name>
        <dbReference type="ChEBI" id="CHEBI:49883"/>
        <label>2</label>
    </ligand>
</feature>
<dbReference type="NCBIfam" id="TIGR00276">
    <property type="entry name" value="tRNA epoxyqueuosine(34) reductase QueG"/>
    <property type="match status" value="1"/>
</dbReference>
<keyword evidence="7 9" id="KW-0408">Iron</keyword>
<dbReference type="Gene3D" id="3.30.70.20">
    <property type="match status" value="1"/>
</dbReference>
<evidence type="ECO:0000259" key="10">
    <source>
        <dbReference type="PROSITE" id="PS51379"/>
    </source>
</evidence>
<evidence type="ECO:0000256" key="9">
    <source>
        <dbReference type="HAMAP-Rule" id="MF_00916"/>
    </source>
</evidence>
<dbReference type="GO" id="GO:0005737">
    <property type="term" value="C:cytoplasm"/>
    <property type="evidence" value="ECO:0007669"/>
    <property type="project" value="UniProtKB-SubCell"/>
</dbReference>
<name>A0A108U6L7_9GAMM</name>
<dbReference type="Pfam" id="PF13484">
    <property type="entry name" value="Fer4_16"/>
    <property type="match status" value="1"/>
</dbReference>
<feature type="binding site" evidence="9">
    <location>
        <position position="170"/>
    </location>
    <ligand>
        <name>cob(II)alamin</name>
        <dbReference type="ChEBI" id="CHEBI:16304"/>
    </ligand>
</feature>
<dbReference type="AlphaFoldDB" id="A0A108U6L7"/>
<comment type="subunit">
    <text evidence="9">Monomer.</text>
</comment>
<dbReference type="GO" id="GO:0052693">
    <property type="term" value="F:epoxyqueuosine reductase activity"/>
    <property type="evidence" value="ECO:0007669"/>
    <property type="project" value="UniProtKB-UniRule"/>
</dbReference>
<keyword evidence="12" id="KW-1185">Reference proteome</keyword>
<comment type="caution">
    <text evidence="11">The sequence shown here is derived from an EMBL/GenBank/DDBJ whole genome shotgun (WGS) entry which is preliminary data.</text>
</comment>
<evidence type="ECO:0000256" key="1">
    <source>
        <dbReference type="ARBA" id="ARBA00022485"/>
    </source>
</evidence>
<keyword evidence="8 9" id="KW-0411">Iron-sulfur</keyword>
<evidence type="ECO:0000256" key="7">
    <source>
        <dbReference type="ARBA" id="ARBA00023004"/>
    </source>
</evidence>
<dbReference type="GO" id="GO:0046872">
    <property type="term" value="F:metal ion binding"/>
    <property type="evidence" value="ECO:0007669"/>
    <property type="project" value="UniProtKB-KW"/>
</dbReference>
<dbReference type="PANTHER" id="PTHR30002">
    <property type="entry name" value="EPOXYQUEUOSINE REDUCTASE"/>
    <property type="match status" value="1"/>
</dbReference>
<evidence type="ECO:0000256" key="3">
    <source>
        <dbReference type="ARBA" id="ARBA00022694"/>
    </source>
</evidence>
<dbReference type="GO" id="GO:0051539">
    <property type="term" value="F:4 iron, 4 sulfur cluster binding"/>
    <property type="evidence" value="ECO:0007669"/>
    <property type="project" value="UniProtKB-KW"/>
</dbReference>
<dbReference type="FunFam" id="3.30.70.20:FF:000017">
    <property type="entry name" value="Epoxyqueuosine reductase"/>
    <property type="match status" value="1"/>
</dbReference>
<dbReference type="InterPro" id="IPR017900">
    <property type="entry name" value="4Fe4S_Fe_S_CS"/>
</dbReference>
<dbReference type="Pfam" id="PF08331">
    <property type="entry name" value="QueG_DUF1730"/>
    <property type="match status" value="1"/>
</dbReference>
<feature type="binding site" evidence="9">
    <location>
        <position position="234"/>
    </location>
    <ligand>
        <name>[4Fe-4S] cluster</name>
        <dbReference type="ChEBI" id="CHEBI:49883"/>
        <label>2</label>
    </ligand>
</feature>
<comment type="function">
    <text evidence="9">Catalyzes the conversion of epoxyqueuosine (oQ) to queuosine (Q), which is a hypermodified base found in the wobble positions of tRNA(Asp), tRNA(Asn), tRNA(His) and tRNA(Tyr).</text>
</comment>
<comment type="cofactor">
    <cofactor evidence="9">
        <name>[4Fe-4S] cluster</name>
        <dbReference type="ChEBI" id="CHEBI:49883"/>
    </cofactor>
    <text evidence="9">Binds 2 [4Fe-4S] clusters per monomer.</text>
</comment>
<comment type="pathway">
    <text evidence="9">tRNA modification; tRNA-queuosine biosynthesis.</text>
</comment>
<reference evidence="11 12" key="1">
    <citation type="journal article" date="2014" name="Genome Announc.">
        <title>Draft Genome Sequence of Lysobacter capsici AZ78, a Bacterium Antagonistic to Plant-Pathogenic Oomycetes.</title>
        <authorList>
            <person name="Puopolo G."/>
            <person name="Sonego P."/>
            <person name="Engelen K."/>
            <person name="Pertot I."/>
        </authorList>
    </citation>
    <scope>NUCLEOTIDE SEQUENCE [LARGE SCALE GENOMIC DNA]</scope>
    <source>
        <strain evidence="11 12">AZ78</strain>
    </source>
</reference>
<dbReference type="InterPro" id="IPR017896">
    <property type="entry name" value="4Fe4S_Fe-S-bd"/>
</dbReference>
<dbReference type="Proteomes" id="UP000023435">
    <property type="component" value="Unassembled WGS sequence"/>
</dbReference>
<feature type="binding site" evidence="9">
    <location>
        <position position="277"/>
    </location>
    <ligand>
        <name>[4Fe-4S] cluster</name>
        <dbReference type="ChEBI" id="CHEBI:49883"/>
        <label>2</label>
    </ligand>
</feature>
<feature type="domain" description="4Fe-4S ferredoxin-type" evidence="10">
    <location>
        <begin position="212"/>
        <end position="244"/>
    </location>
</feature>
<dbReference type="PANTHER" id="PTHR30002:SF4">
    <property type="entry name" value="EPOXYQUEUOSINE REDUCTASE"/>
    <property type="match status" value="1"/>
</dbReference>
<feature type="binding site" evidence="9">
    <location>
        <position position="227"/>
    </location>
    <ligand>
        <name>[4Fe-4S] cluster</name>
        <dbReference type="ChEBI" id="CHEBI:49883"/>
        <label>1</label>
    </ligand>
</feature>
<organism evidence="11 12">
    <name type="scientific">Lysobacter capsici AZ78</name>
    <dbReference type="NCBI Taxonomy" id="1444315"/>
    <lineage>
        <taxon>Bacteria</taxon>
        <taxon>Pseudomonadati</taxon>
        <taxon>Pseudomonadota</taxon>
        <taxon>Gammaproteobacteria</taxon>
        <taxon>Lysobacterales</taxon>
        <taxon>Lysobacteraceae</taxon>
        <taxon>Lysobacter</taxon>
    </lineage>
</organism>
<evidence type="ECO:0000313" key="12">
    <source>
        <dbReference type="Proteomes" id="UP000023435"/>
    </source>
</evidence>
<dbReference type="InterPro" id="IPR013542">
    <property type="entry name" value="QueG_DUF1730"/>
</dbReference>
<evidence type="ECO:0000256" key="6">
    <source>
        <dbReference type="ARBA" id="ARBA00023002"/>
    </source>
</evidence>